<comment type="caution">
    <text evidence="2">The sequence shown here is derived from an EMBL/GenBank/DDBJ whole genome shotgun (WGS) entry which is preliminary data.</text>
</comment>
<feature type="region of interest" description="Disordered" evidence="1">
    <location>
        <begin position="381"/>
        <end position="474"/>
    </location>
</feature>
<feature type="region of interest" description="Disordered" evidence="1">
    <location>
        <begin position="609"/>
        <end position="628"/>
    </location>
</feature>
<feature type="region of interest" description="Disordered" evidence="1">
    <location>
        <begin position="752"/>
        <end position="799"/>
    </location>
</feature>
<evidence type="ECO:0008006" key="4">
    <source>
        <dbReference type="Google" id="ProtNLM"/>
    </source>
</evidence>
<feature type="compositionally biased region" description="Polar residues" evidence="1">
    <location>
        <begin position="609"/>
        <end position="626"/>
    </location>
</feature>
<reference evidence="2 3" key="1">
    <citation type="submission" date="2024-02" db="EMBL/GenBank/DDBJ databases">
        <title>A draft genome for the cacao thread blight pathogen Marasmius crinis-equi.</title>
        <authorList>
            <person name="Cohen S.P."/>
            <person name="Baruah I.K."/>
            <person name="Amoako-Attah I."/>
            <person name="Bukari Y."/>
            <person name="Meinhardt L.W."/>
            <person name="Bailey B.A."/>
        </authorList>
    </citation>
    <scope>NUCLEOTIDE SEQUENCE [LARGE SCALE GENOMIC DNA]</scope>
    <source>
        <strain evidence="2 3">GH-76</strain>
    </source>
</reference>
<evidence type="ECO:0000313" key="3">
    <source>
        <dbReference type="Proteomes" id="UP001465976"/>
    </source>
</evidence>
<dbReference type="Proteomes" id="UP001465976">
    <property type="component" value="Unassembled WGS sequence"/>
</dbReference>
<feature type="compositionally biased region" description="Polar residues" evidence="1">
    <location>
        <begin position="381"/>
        <end position="390"/>
    </location>
</feature>
<feature type="compositionally biased region" description="Basic and acidic residues" evidence="1">
    <location>
        <begin position="216"/>
        <end position="229"/>
    </location>
</feature>
<feature type="region of interest" description="Disordered" evidence="1">
    <location>
        <begin position="1"/>
        <end position="158"/>
    </location>
</feature>
<sequence length="799" mass="86237">MAQTRTIRRLTTSSPLTGPSMSADGTIILQAVSDDRPKPSRIQSTSDLPAQSSGKSPSPPPTLKPAHQSRAHQRHPSSPSALRPSSTTHPSSRPSTAPSSDAVATPPVRPPRSTRRESAALSITSTPTPPEDPSSSSSKPSGHQQTSGSTSAHPSNWLTSNTYAEVPRFSRVGLASSNVVLPLSAKQHNKRHTAMAPRPSTANSSLRSLHMYFGSADRKTRSERVDHKRPSTAPGVRENSATSQSNDPSFLVAKNITPRASIQVGNPPNASRSHTILKPQMEIGVTPLSVFRRDELMNRHSLFSIPGSPSCLEMEFNMITEDGEEQGIITLSPRNERSFAFGKKSVRPIMIPSASFPVDVELETPITPSWPNRMSIRRLSINSRTHSSGPLSPKRKQSIKQRKSLASLKAHKRAISRADSVLAPTSPLQPTRHKKGASFLSFTSSDGSEVEGLDDVGVISEDSGEDSDSTLHRRRSVDNASIASDDLRDAQELLSDVLAPPTYSSRRERSFFIAPPTPPREVHIASMSRKSRSFSPGSFAPPPTADLPSLPPFPREWSFTPSVSQPNAGPVVAPDQPYPITHIQAAMEPSQHLGLDVLNPRNLLRRNSTVRSSASRVDQELASPTTDRLRHSRSFSDLEGDVRLLLSDATTRTPPLAKMRGFLGVDDSDTASVLSGSTVRSPSMRRWNDSDSESLRSAATSRGTSKAMGLLGMSDDDVSSPRPSVSRKFSNVKALEKLGVYGDDSRSYMSTASSIGMRPAPLPGTSGKSKKEGVQGVKKLWKSLTGGSMKRGTRTPTKP</sequence>
<evidence type="ECO:0000313" key="2">
    <source>
        <dbReference type="EMBL" id="KAL0581663.1"/>
    </source>
</evidence>
<protein>
    <recommendedName>
        <fullName evidence="4">Cell wall proline rich protein</fullName>
    </recommendedName>
</protein>
<name>A0ABR3G1W2_9AGAR</name>
<feature type="compositionally biased region" description="Polar residues" evidence="1">
    <location>
        <begin position="41"/>
        <end position="56"/>
    </location>
</feature>
<feature type="compositionally biased region" description="Polar residues" evidence="1">
    <location>
        <begin position="1"/>
        <end position="20"/>
    </location>
</feature>
<proteinExistence type="predicted"/>
<organism evidence="2 3">
    <name type="scientific">Marasmius crinis-equi</name>
    <dbReference type="NCBI Taxonomy" id="585013"/>
    <lineage>
        <taxon>Eukaryota</taxon>
        <taxon>Fungi</taxon>
        <taxon>Dikarya</taxon>
        <taxon>Basidiomycota</taxon>
        <taxon>Agaricomycotina</taxon>
        <taxon>Agaricomycetes</taxon>
        <taxon>Agaricomycetidae</taxon>
        <taxon>Agaricales</taxon>
        <taxon>Marasmiineae</taxon>
        <taxon>Marasmiaceae</taxon>
        <taxon>Marasmius</taxon>
    </lineage>
</organism>
<feature type="compositionally biased region" description="Low complexity" evidence="1">
    <location>
        <begin position="84"/>
        <end position="106"/>
    </location>
</feature>
<feature type="compositionally biased region" description="Polar residues" evidence="1">
    <location>
        <begin position="239"/>
        <end position="248"/>
    </location>
</feature>
<feature type="compositionally biased region" description="Basic residues" evidence="1">
    <location>
        <begin position="393"/>
        <end position="415"/>
    </location>
</feature>
<keyword evidence="3" id="KW-1185">Reference proteome</keyword>
<dbReference type="EMBL" id="JBAHYK010000006">
    <property type="protein sequence ID" value="KAL0581663.1"/>
    <property type="molecule type" value="Genomic_DNA"/>
</dbReference>
<gene>
    <name evidence="2" type="ORF">V5O48_000364</name>
</gene>
<accession>A0ABR3G1W2</accession>
<feature type="compositionally biased region" description="Polar residues" evidence="1">
    <location>
        <begin position="142"/>
        <end position="158"/>
    </location>
</feature>
<feature type="compositionally biased region" description="Polar residues" evidence="1">
    <location>
        <begin position="695"/>
        <end position="704"/>
    </location>
</feature>
<evidence type="ECO:0000256" key="1">
    <source>
        <dbReference type="SAM" id="MobiDB-lite"/>
    </source>
</evidence>
<feature type="region of interest" description="Disordered" evidence="1">
    <location>
        <begin position="673"/>
        <end position="725"/>
    </location>
</feature>
<feature type="region of interest" description="Disordered" evidence="1">
    <location>
        <begin position="216"/>
        <end position="250"/>
    </location>
</feature>